<dbReference type="Proteomes" id="UP000321062">
    <property type="component" value="Chromosome"/>
</dbReference>
<dbReference type="EMBL" id="CP041690">
    <property type="protein sequence ID" value="QEE22272.1"/>
    <property type="molecule type" value="Genomic_DNA"/>
</dbReference>
<evidence type="ECO:0000256" key="3">
    <source>
        <dbReference type="ARBA" id="ARBA00008741"/>
    </source>
</evidence>
<dbReference type="InterPro" id="IPR007078">
    <property type="entry name" value="Haem_export_protD_CcmD"/>
</dbReference>
<evidence type="ECO:0000256" key="1">
    <source>
        <dbReference type="ARBA" id="ARBA00002442"/>
    </source>
</evidence>
<keyword evidence="6 12" id="KW-1003">Cell membrane</keyword>
<evidence type="ECO:0000313" key="13">
    <source>
        <dbReference type="EMBL" id="QEE22272.1"/>
    </source>
</evidence>
<reference evidence="13 14" key="1">
    <citation type="journal article" date="2015" name="Int. J. Syst. Evol. Microbiol.">
        <title>Youhaiella tibetensis gen. nov., sp. nov., isolated from subsurface sediment.</title>
        <authorList>
            <person name="Wang Y.X."/>
            <person name="Huang F.Q."/>
            <person name="Nogi Y."/>
            <person name="Pang S.J."/>
            <person name="Wang P.K."/>
            <person name="Lv J."/>
        </authorList>
    </citation>
    <scope>NUCLEOTIDE SEQUENCE [LARGE SCALE GENOMIC DNA]</scope>
    <source>
        <strain evidence="14">fig4</strain>
    </source>
</reference>
<keyword evidence="7 12" id="KW-0997">Cell inner membrane</keyword>
<keyword evidence="9 12" id="KW-0201">Cytochrome c-type biogenesis</keyword>
<dbReference type="AlphaFoldDB" id="A0A5B9DT90"/>
<evidence type="ECO:0000256" key="12">
    <source>
        <dbReference type="RuleBase" id="RU363101"/>
    </source>
</evidence>
<keyword evidence="5 12" id="KW-0813">Transport</keyword>
<dbReference type="GO" id="GO:0017004">
    <property type="term" value="P:cytochrome complex assembly"/>
    <property type="evidence" value="ECO:0007669"/>
    <property type="project" value="UniProtKB-KW"/>
</dbReference>
<dbReference type="KEGG" id="yti:FNA67_19840"/>
<evidence type="ECO:0000256" key="11">
    <source>
        <dbReference type="ARBA" id="ARBA00023136"/>
    </source>
</evidence>
<evidence type="ECO:0000256" key="2">
    <source>
        <dbReference type="ARBA" id="ARBA00004377"/>
    </source>
</evidence>
<keyword evidence="11 12" id="KW-0472">Membrane</keyword>
<name>A0A5B9DT90_9HYPH</name>
<evidence type="ECO:0000256" key="4">
    <source>
        <dbReference type="ARBA" id="ARBA00016461"/>
    </source>
</evidence>
<proteinExistence type="inferred from homology"/>
<dbReference type="RefSeq" id="WP_082202288.1">
    <property type="nucleotide sequence ID" value="NZ_BMFM01000001.1"/>
</dbReference>
<organism evidence="13 14">
    <name type="scientific">Paradevosia tibetensis</name>
    <dbReference type="NCBI Taxonomy" id="1447062"/>
    <lineage>
        <taxon>Bacteria</taxon>
        <taxon>Pseudomonadati</taxon>
        <taxon>Pseudomonadota</taxon>
        <taxon>Alphaproteobacteria</taxon>
        <taxon>Hyphomicrobiales</taxon>
        <taxon>Devosiaceae</taxon>
        <taxon>Paradevosia</taxon>
    </lineage>
</organism>
<evidence type="ECO:0000313" key="14">
    <source>
        <dbReference type="Proteomes" id="UP000321062"/>
    </source>
</evidence>
<dbReference type="NCBIfam" id="TIGR03141">
    <property type="entry name" value="cytochro_ccmD"/>
    <property type="match status" value="1"/>
</dbReference>
<keyword evidence="14" id="KW-1185">Reference proteome</keyword>
<dbReference type="GO" id="GO:0005886">
    <property type="term" value="C:plasma membrane"/>
    <property type="evidence" value="ECO:0007669"/>
    <property type="project" value="UniProtKB-SubCell"/>
</dbReference>
<gene>
    <name evidence="13" type="primary">ccmD</name>
    <name evidence="13" type="ORF">FNA67_19840</name>
</gene>
<protein>
    <recommendedName>
        <fullName evidence="4 12">Heme exporter protein D</fullName>
    </recommendedName>
</protein>
<keyword evidence="8 12" id="KW-0812">Transmembrane</keyword>
<dbReference type="Pfam" id="PF04995">
    <property type="entry name" value="CcmD"/>
    <property type="match status" value="1"/>
</dbReference>
<comment type="function">
    <text evidence="1 12">Required for the export of heme to the periplasm for the biogenesis of c-type cytochromes.</text>
</comment>
<evidence type="ECO:0000256" key="7">
    <source>
        <dbReference type="ARBA" id="ARBA00022519"/>
    </source>
</evidence>
<comment type="subcellular location">
    <subcellularLocation>
        <location evidence="2 12">Cell inner membrane</location>
        <topology evidence="2 12">Single-pass membrane protein</topology>
    </subcellularLocation>
</comment>
<feature type="transmembrane region" description="Helical" evidence="12">
    <location>
        <begin position="6"/>
        <end position="30"/>
    </location>
</feature>
<comment type="similarity">
    <text evidence="3 12">Belongs to the CcmD/CycX/HelD family.</text>
</comment>
<evidence type="ECO:0000256" key="10">
    <source>
        <dbReference type="ARBA" id="ARBA00022989"/>
    </source>
</evidence>
<dbReference type="GO" id="GO:0015886">
    <property type="term" value="P:heme transport"/>
    <property type="evidence" value="ECO:0007669"/>
    <property type="project" value="InterPro"/>
</dbReference>
<accession>A0A5B9DT90</accession>
<sequence>MDLGPHAVFIIWAYVGVTAAVVALIAWIVLSGRRVEKRIAELEAQGVRRRAEKTT</sequence>
<evidence type="ECO:0000256" key="5">
    <source>
        <dbReference type="ARBA" id="ARBA00022448"/>
    </source>
</evidence>
<evidence type="ECO:0000256" key="8">
    <source>
        <dbReference type="ARBA" id="ARBA00022692"/>
    </source>
</evidence>
<evidence type="ECO:0000256" key="9">
    <source>
        <dbReference type="ARBA" id="ARBA00022748"/>
    </source>
</evidence>
<evidence type="ECO:0000256" key="6">
    <source>
        <dbReference type="ARBA" id="ARBA00022475"/>
    </source>
</evidence>
<keyword evidence="10 12" id="KW-1133">Transmembrane helix</keyword>